<dbReference type="PROSITE" id="PS50082">
    <property type="entry name" value="WD_REPEATS_2"/>
    <property type="match status" value="3"/>
</dbReference>
<protein>
    <submittedName>
        <fullName evidence="6">WD repeat protein iqw1</fullName>
    </submittedName>
</protein>
<dbReference type="GO" id="GO:0045717">
    <property type="term" value="P:negative regulation of fatty acid biosynthetic process"/>
    <property type="evidence" value="ECO:0007669"/>
    <property type="project" value="TreeGrafter"/>
</dbReference>
<dbReference type="GO" id="GO:0080008">
    <property type="term" value="C:Cul4-RING E3 ubiquitin ligase complex"/>
    <property type="evidence" value="ECO:0007669"/>
    <property type="project" value="TreeGrafter"/>
</dbReference>
<feature type="repeat" description="WD" evidence="3">
    <location>
        <begin position="91"/>
        <end position="134"/>
    </location>
</feature>
<feature type="compositionally biased region" description="Acidic residues" evidence="4">
    <location>
        <begin position="812"/>
        <end position="836"/>
    </location>
</feature>
<dbReference type="GO" id="GO:0005737">
    <property type="term" value="C:cytoplasm"/>
    <property type="evidence" value="ECO:0007669"/>
    <property type="project" value="TreeGrafter"/>
</dbReference>
<feature type="compositionally biased region" description="Basic and acidic residues" evidence="4">
    <location>
        <begin position="401"/>
        <end position="414"/>
    </location>
</feature>
<dbReference type="SMART" id="SM00320">
    <property type="entry name" value="WD40"/>
    <property type="match status" value="7"/>
</dbReference>
<dbReference type="Pfam" id="PF00400">
    <property type="entry name" value="WD40"/>
    <property type="match status" value="4"/>
</dbReference>
<dbReference type="PROSITE" id="PS50280">
    <property type="entry name" value="SET"/>
    <property type="match status" value="1"/>
</dbReference>
<evidence type="ECO:0000313" key="7">
    <source>
        <dbReference type="Proteomes" id="UP000186955"/>
    </source>
</evidence>
<feature type="domain" description="SET" evidence="5">
    <location>
        <begin position="1298"/>
        <end position="1602"/>
    </location>
</feature>
<dbReference type="InterPro" id="IPR001214">
    <property type="entry name" value="SET_dom"/>
</dbReference>
<dbReference type="InterPro" id="IPR045151">
    <property type="entry name" value="DCAF8"/>
</dbReference>
<accession>A0A1Q5T814</accession>
<dbReference type="EMBL" id="MNBE01000698">
    <property type="protein sequence ID" value="OKO96364.1"/>
    <property type="molecule type" value="Genomic_DNA"/>
</dbReference>
<dbReference type="PANTHER" id="PTHR15574">
    <property type="entry name" value="WD REPEAT DOMAIN-CONTAINING FAMILY"/>
    <property type="match status" value="1"/>
</dbReference>
<evidence type="ECO:0000259" key="5">
    <source>
        <dbReference type="PROSITE" id="PS50280"/>
    </source>
</evidence>
<evidence type="ECO:0000256" key="3">
    <source>
        <dbReference type="PROSITE-ProRule" id="PRU00221"/>
    </source>
</evidence>
<dbReference type="InterPro" id="IPR036322">
    <property type="entry name" value="WD40_repeat_dom_sf"/>
</dbReference>
<keyword evidence="2" id="KW-0677">Repeat</keyword>
<feature type="region of interest" description="Disordered" evidence="4">
    <location>
        <begin position="1149"/>
        <end position="1173"/>
    </location>
</feature>
<evidence type="ECO:0000256" key="4">
    <source>
        <dbReference type="SAM" id="MobiDB-lite"/>
    </source>
</evidence>
<dbReference type="InterPro" id="IPR015943">
    <property type="entry name" value="WD40/YVTN_repeat-like_dom_sf"/>
</dbReference>
<feature type="region of interest" description="Disordered" evidence="4">
    <location>
        <begin position="761"/>
        <end position="862"/>
    </location>
</feature>
<dbReference type="Gene3D" id="2.130.10.10">
    <property type="entry name" value="YVTN repeat-like/Quinoprotein amine dehydrogenase"/>
    <property type="match status" value="3"/>
</dbReference>
<dbReference type="Proteomes" id="UP000186955">
    <property type="component" value="Unassembled WGS sequence"/>
</dbReference>
<comment type="caution">
    <text evidence="6">The sequence shown here is derived from an EMBL/GenBank/DDBJ whole genome shotgun (WGS) entry which is preliminary data.</text>
</comment>
<feature type="compositionally biased region" description="Acidic residues" evidence="4">
    <location>
        <begin position="846"/>
        <end position="862"/>
    </location>
</feature>
<reference evidence="6 7" key="1">
    <citation type="submission" date="2016-10" db="EMBL/GenBank/DDBJ databases">
        <title>Genome sequence of the ascomycete fungus Penicillium subrubescens.</title>
        <authorList>
            <person name="De Vries R.P."/>
            <person name="Peng M."/>
            <person name="Dilokpimol A."/>
            <person name="Hilden K."/>
            <person name="Makela M.R."/>
            <person name="Grigoriev I."/>
            <person name="Riley R."/>
            <person name="Granchi Z."/>
        </authorList>
    </citation>
    <scope>NUCLEOTIDE SEQUENCE [LARGE SCALE GENOMIC DNA]</scope>
    <source>
        <strain evidence="6 7">CBS 132785</strain>
    </source>
</reference>
<evidence type="ECO:0000256" key="1">
    <source>
        <dbReference type="ARBA" id="ARBA00022574"/>
    </source>
</evidence>
<evidence type="ECO:0000313" key="6">
    <source>
        <dbReference type="EMBL" id="OKO96364.1"/>
    </source>
</evidence>
<keyword evidence="7" id="KW-1185">Reference proteome</keyword>
<gene>
    <name evidence="6" type="ORF">PENSUB_10539</name>
</gene>
<feature type="compositionally biased region" description="Acidic residues" evidence="4">
    <location>
        <begin position="761"/>
        <end position="778"/>
    </location>
</feature>
<sequence>MKDSLYDRLWRRECGDLSPFASLRGIYGSKEWIDDLDIVNELGGHTGCVNALSWSKSGRLLASGSDDQHLNIYSYQPDSSDAQFSLNTTIATGHKANIFSVKFMPHSNDRTLITCAGDSQVRVFDIEYSSANGNIASTSAFAASARSRRFNNFFEGTRYLSEGNTNARVYRSHADRVKRIVTESSPHLFLTCSEDGEVRQWDLRQPSEAYPPPRGGQGFMAYRPGLEHDDSNVPPPLISYKKFRLDLNTISCSPSQPHYIALGGAHMHCFLHDRRMLGRDLMAESGSPGLSTSSAASFDDELMGKATRCVRRFAPRGKRRLKHLDDGHITACKISDANPDEMVVSWSGDHIYSFDLIRSPDARDVSPELPSASKKANRHKTDAQSRKRKRPKPASMSSQESGDRHQPQQRSGEPDAFRVTYENGESEDVLFPTMTDSDELGMVQRARYSVLNEVQRLSMRIAKGLVKLRQALFSLEVTAREVTEAEQSSLTPYSGAFASVLSLASIWLPQMDEVMREWHYPMNPSSDTVTFQQALRHNRQASWRFVQAAGTLARALHDDASEESASNAVIDFVQIIPAPNEDDSIDSESQFGYDFLKAILLWIQGGRQELLNGFKRGNHSRRVEGRFPIPAEATDDAINTILIPYLQGLAKDKPIINVDASRFEHDSTRILFQTQVAAVTAFGNAVRLPLEDLGTTAARIDRRRVSNPSSQVRSLDRASATRFWVLRVGRGILMEAGSGVNYSFVNRAFGGIYTTIDESASDEDLERVQDDIDPTVEEEQVKAIEVVRTGRSGPIPPPEGTAATPVRAPDSEASEAEDSDESDVEDAESDEGEEEADGWHLGLGDSSEDEGDGESWDEDGEEPLFIRGTTRKSHRGGIESNTPVSAHTRVYRGHCNIKTVKDVNFFGLNDEYVVSGSDSGHLFIWDRKTTNLVNILEGDSEVVNVVQGHPYEPTIAASGIDNTIKIFSPDRHAQDLAHRGINILDPDNPVNLAGPAVRNLGGLESRKRIHDSYRIMSQNDVDRRGGMSEAYITRSMLARLAATLRGGQAGTGGLAAGMAPGEGATVVLDDNCLIMATDLLQARASKTAELYADPHNPHLYLNRARLYEQLGFPDLAAADAYRALSLLESVVDPDGCEFHARKVDTAVIGKENGRDNGDEDEEDEDEDEEEGIPVTQEEYDAIIGEVYVVLVRSLVRCGCYRDAFEFGMRGIGLLCELGAEKNEDSVTVLNEQFDSIKKIYQSRTGTRGDIELDAIDPAVLPAQGFARRILYPWNEHEPDRRAPEELVLLNERLKDVAPKCEVRAVALPALHGDTPDEDEVSVQLGLFAKEDIAPDEIILRETSLLTATNRLHDDLCDACNAPLPDLSAENPPVGCEGGCADTIFCSQACHDTAQKVYHGAICGLDGLESIGKDIPDPKDKADYLYLLLLGRALAMSATQDVHALDLPEVKYIWGDFHEFDLTSSSTSTKDESATLPFSFHLNILQPTRILEEMELNPYTTLPLYDTWILNTLYAKFRGTASGRLSTWDGGPELCAVHPLWCLANHSCDPNVRWEWGGEITFRARNNEETAVWSRTLDDGRIEMKDPKAGGIRRDEEILNHYCDIGLGVRERREWACGALGGNCRCDRCVWEAMED</sequence>
<dbReference type="InterPro" id="IPR046341">
    <property type="entry name" value="SET_dom_sf"/>
</dbReference>
<feature type="repeat" description="WD" evidence="3">
    <location>
        <begin position="170"/>
        <end position="211"/>
    </location>
</feature>
<name>A0A1Q5T814_9EURO</name>
<feature type="region of interest" description="Disordered" evidence="4">
    <location>
        <begin position="362"/>
        <end position="414"/>
    </location>
</feature>
<dbReference type="InterPro" id="IPR001680">
    <property type="entry name" value="WD40_rpt"/>
</dbReference>
<organism evidence="6 7">
    <name type="scientific">Penicillium subrubescens</name>
    <dbReference type="NCBI Taxonomy" id="1316194"/>
    <lineage>
        <taxon>Eukaryota</taxon>
        <taxon>Fungi</taxon>
        <taxon>Dikarya</taxon>
        <taxon>Ascomycota</taxon>
        <taxon>Pezizomycotina</taxon>
        <taxon>Eurotiomycetes</taxon>
        <taxon>Eurotiomycetidae</taxon>
        <taxon>Eurotiales</taxon>
        <taxon>Aspergillaceae</taxon>
        <taxon>Penicillium</taxon>
    </lineage>
</organism>
<dbReference type="PANTHER" id="PTHR15574:SF40">
    <property type="entry name" value="WD AND TETRATRICOPEPTIDE REPEATS PROTEIN 1"/>
    <property type="match status" value="1"/>
</dbReference>
<dbReference type="Gene3D" id="2.170.270.10">
    <property type="entry name" value="SET domain"/>
    <property type="match status" value="1"/>
</dbReference>
<proteinExistence type="predicted"/>
<feature type="compositionally biased region" description="Acidic residues" evidence="4">
    <location>
        <begin position="1157"/>
        <end position="1171"/>
    </location>
</feature>
<evidence type="ECO:0000256" key="2">
    <source>
        <dbReference type="ARBA" id="ARBA00022737"/>
    </source>
</evidence>
<dbReference type="STRING" id="1316194.A0A1Q5T814"/>
<dbReference type="SUPFAM" id="SSF82199">
    <property type="entry name" value="SET domain"/>
    <property type="match status" value="1"/>
</dbReference>
<keyword evidence="1 3" id="KW-0853">WD repeat</keyword>
<dbReference type="PROSITE" id="PS50294">
    <property type="entry name" value="WD_REPEATS_REGION"/>
    <property type="match status" value="2"/>
</dbReference>
<dbReference type="SUPFAM" id="SSF50978">
    <property type="entry name" value="WD40 repeat-like"/>
    <property type="match status" value="1"/>
</dbReference>
<feature type="repeat" description="WD" evidence="3">
    <location>
        <begin position="42"/>
        <end position="83"/>
    </location>
</feature>